<evidence type="ECO:0000313" key="12">
    <source>
        <dbReference type="Proteomes" id="UP001595906"/>
    </source>
</evidence>
<keyword evidence="4 9" id="KW-0378">Hydrolase</keyword>
<feature type="binding site" evidence="9">
    <location>
        <position position="155"/>
    </location>
    <ligand>
        <name>Zn(2+)</name>
        <dbReference type="ChEBI" id="CHEBI:29105"/>
        <note>catalytic</note>
    </ligand>
</feature>
<dbReference type="EMBL" id="JBHSDC010000012">
    <property type="protein sequence ID" value="MFC4231653.1"/>
    <property type="molecule type" value="Genomic_DNA"/>
</dbReference>
<proteinExistence type="inferred from homology"/>
<name>A0ABV8PWX9_9BACT</name>
<dbReference type="Proteomes" id="UP001595906">
    <property type="component" value="Unassembled WGS sequence"/>
</dbReference>
<comment type="caution">
    <text evidence="11">The sequence shown here is derived from an EMBL/GenBank/DDBJ whole genome shotgun (WGS) entry which is preliminary data.</text>
</comment>
<keyword evidence="7 9" id="KW-0482">Metalloprotease</keyword>
<dbReference type="CDD" id="cd14840">
    <property type="entry name" value="D-Ala-D-Ala_dipeptidase_Aad"/>
    <property type="match status" value="1"/>
</dbReference>
<evidence type="ECO:0000256" key="5">
    <source>
        <dbReference type="ARBA" id="ARBA00022833"/>
    </source>
</evidence>
<dbReference type="EC" id="3.4.13.22" evidence="9"/>
<keyword evidence="8" id="KW-0961">Cell wall biogenesis/degradation</keyword>
<reference evidence="12" key="1">
    <citation type="journal article" date="2019" name="Int. J. Syst. Evol. Microbiol.">
        <title>The Global Catalogue of Microorganisms (GCM) 10K type strain sequencing project: providing services to taxonomists for standard genome sequencing and annotation.</title>
        <authorList>
            <consortium name="The Broad Institute Genomics Platform"/>
            <consortium name="The Broad Institute Genome Sequencing Center for Infectious Disease"/>
            <person name="Wu L."/>
            <person name="Ma J."/>
        </authorList>
    </citation>
    <scope>NUCLEOTIDE SEQUENCE [LARGE SCALE GENOMIC DNA]</scope>
    <source>
        <strain evidence="12">CECT 8010</strain>
    </source>
</reference>
<dbReference type="Gene3D" id="3.30.1380.10">
    <property type="match status" value="1"/>
</dbReference>
<comment type="function">
    <text evidence="9">Catalyzes hydrolysis of the D-alanyl-D-alanine dipeptide.</text>
</comment>
<dbReference type="RefSeq" id="WP_379013211.1">
    <property type="nucleotide sequence ID" value="NZ_JBHSDC010000012.1"/>
</dbReference>
<evidence type="ECO:0000256" key="7">
    <source>
        <dbReference type="ARBA" id="ARBA00023049"/>
    </source>
</evidence>
<feature type="site" description="Transition state stabilizer" evidence="9">
    <location>
        <position position="121"/>
    </location>
</feature>
<protein>
    <recommendedName>
        <fullName evidence="9">D-alanyl-D-alanine dipeptidase</fullName>
        <shortName evidence="9">D-Ala-D-Ala dipeptidase</shortName>
        <ecNumber evidence="9">3.4.13.22</ecNumber>
    </recommendedName>
</protein>
<dbReference type="PANTHER" id="PTHR43126">
    <property type="entry name" value="D-ALANYL-D-ALANINE DIPEPTIDASE"/>
    <property type="match status" value="1"/>
</dbReference>
<sequence length="240" mass="27272">MKLQYLIIMLASTFLLGNTRSAAQLTNTLPKNEFGLTIIDNGIDFGASTAQDSLKQMVAIDNYIVHLATDFVYATTKNFTHQKLYSKPKAYLRLAAAKALLAVANYLEIRGLGILIYDAYRPYSVTKTMWQIVPDDRYAANPAKGSGHNRGIAVDLTLYDLQTGLPLPMPTAFDDFTEKAHHNYMQLDSVVLTNRQLLRTAMEQQGFKALDTEWWHYYLPNATYFELLDIDFKQMKRLAK</sequence>
<dbReference type="SUPFAM" id="SSF55166">
    <property type="entry name" value="Hedgehog/DD-peptidase"/>
    <property type="match status" value="1"/>
</dbReference>
<feature type="binding site" evidence="9">
    <location>
        <position position="148"/>
    </location>
    <ligand>
        <name>Zn(2+)</name>
        <dbReference type="ChEBI" id="CHEBI:29105"/>
        <note>catalytic</note>
    </ligand>
</feature>
<evidence type="ECO:0000256" key="4">
    <source>
        <dbReference type="ARBA" id="ARBA00022801"/>
    </source>
</evidence>
<evidence type="ECO:0000256" key="2">
    <source>
        <dbReference type="ARBA" id="ARBA00022670"/>
    </source>
</evidence>
<keyword evidence="3 9" id="KW-0479">Metal-binding</keyword>
<comment type="cofactor">
    <cofactor evidence="9">
        <name>Zn(2+)</name>
        <dbReference type="ChEBI" id="CHEBI:29105"/>
    </cofactor>
    <text evidence="9">Binds 1 zinc ion per subunit.</text>
</comment>
<feature type="binding site" evidence="9">
    <location>
        <position position="216"/>
    </location>
    <ligand>
        <name>Zn(2+)</name>
        <dbReference type="ChEBI" id="CHEBI:29105"/>
        <note>catalytic</note>
    </ligand>
</feature>
<feature type="chain" id="PRO_5046910163" description="D-alanyl-D-alanine dipeptidase" evidence="10">
    <location>
        <begin position="23"/>
        <end position="240"/>
    </location>
</feature>
<dbReference type="InterPro" id="IPR000755">
    <property type="entry name" value="A_A_dipeptidase"/>
</dbReference>
<keyword evidence="2 9" id="KW-0645">Protease</keyword>
<evidence type="ECO:0000313" key="11">
    <source>
        <dbReference type="EMBL" id="MFC4231653.1"/>
    </source>
</evidence>
<keyword evidence="5 9" id="KW-0862">Zinc</keyword>
<organism evidence="11 12">
    <name type="scientific">Parasediminibacterium paludis</name>
    <dbReference type="NCBI Taxonomy" id="908966"/>
    <lineage>
        <taxon>Bacteria</taxon>
        <taxon>Pseudomonadati</taxon>
        <taxon>Bacteroidota</taxon>
        <taxon>Chitinophagia</taxon>
        <taxon>Chitinophagales</taxon>
        <taxon>Chitinophagaceae</taxon>
        <taxon>Parasediminibacterium</taxon>
    </lineage>
</organism>
<comment type="similarity">
    <text evidence="9">Belongs to the peptidase M15D family.</text>
</comment>
<evidence type="ECO:0000256" key="3">
    <source>
        <dbReference type="ARBA" id="ARBA00022723"/>
    </source>
</evidence>
<dbReference type="Pfam" id="PF01427">
    <property type="entry name" value="Peptidase_M15"/>
    <property type="match status" value="1"/>
</dbReference>
<keyword evidence="12" id="KW-1185">Reference proteome</keyword>
<gene>
    <name evidence="11" type="ORF">ACFOW1_07115</name>
</gene>
<evidence type="ECO:0000256" key="1">
    <source>
        <dbReference type="ARBA" id="ARBA00001362"/>
    </source>
</evidence>
<dbReference type="HAMAP" id="MF_01924">
    <property type="entry name" value="A_A_dipeptidase"/>
    <property type="match status" value="1"/>
</dbReference>
<dbReference type="PANTHER" id="PTHR43126:SF1">
    <property type="entry name" value="D-ALANYL-D-ALANINE DIPEPTIDASE"/>
    <property type="match status" value="1"/>
</dbReference>
<evidence type="ECO:0000256" key="6">
    <source>
        <dbReference type="ARBA" id="ARBA00022997"/>
    </source>
</evidence>
<comment type="catalytic activity">
    <reaction evidence="1 9">
        <text>D-alanyl-D-alanine + H2O = 2 D-alanine</text>
        <dbReference type="Rhea" id="RHEA:20661"/>
        <dbReference type="ChEBI" id="CHEBI:15377"/>
        <dbReference type="ChEBI" id="CHEBI:57416"/>
        <dbReference type="ChEBI" id="CHEBI:57822"/>
        <dbReference type="EC" id="3.4.13.22"/>
    </reaction>
</comment>
<feature type="signal peptide" evidence="10">
    <location>
        <begin position="1"/>
        <end position="22"/>
    </location>
</feature>
<dbReference type="InterPro" id="IPR009045">
    <property type="entry name" value="Zn_M74/Hedgehog-like"/>
</dbReference>
<keyword evidence="6 9" id="KW-0224">Dipeptidase</keyword>
<evidence type="ECO:0000256" key="8">
    <source>
        <dbReference type="ARBA" id="ARBA00023316"/>
    </source>
</evidence>
<accession>A0ABV8PWX9</accession>
<evidence type="ECO:0000256" key="9">
    <source>
        <dbReference type="HAMAP-Rule" id="MF_01924"/>
    </source>
</evidence>
<evidence type="ECO:0000256" key="10">
    <source>
        <dbReference type="SAM" id="SignalP"/>
    </source>
</evidence>
<feature type="active site" description="Proton donor/acceptor" evidence="9">
    <location>
        <position position="213"/>
    </location>
</feature>
<keyword evidence="10" id="KW-0732">Signal</keyword>